<dbReference type="AlphaFoldDB" id="A0AAV4M979"/>
<protein>
    <submittedName>
        <fullName evidence="1">Uncharacterized protein</fullName>
    </submittedName>
</protein>
<accession>A0AAV4M979</accession>
<comment type="caution">
    <text evidence="1">The sequence shown here is derived from an EMBL/GenBank/DDBJ whole genome shotgun (WGS) entry which is preliminary data.</text>
</comment>
<dbReference type="Proteomes" id="UP001054945">
    <property type="component" value="Unassembled WGS sequence"/>
</dbReference>
<reference evidence="1 2" key="1">
    <citation type="submission" date="2021-06" db="EMBL/GenBank/DDBJ databases">
        <title>Caerostris extrusa draft genome.</title>
        <authorList>
            <person name="Kono N."/>
            <person name="Arakawa K."/>
        </authorList>
    </citation>
    <scope>NUCLEOTIDE SEQUENCE [LARGE SCALE GENOMIC DNA]</scope>
</reference>
<sequence length="87" mass="9917">MTPKEKNMSDSEMSSMQVILKQLSEIPEETTAFKQDPFHCIFKNAFIPKCMLTKSRTKGARMEPTRAHMEQDPRVALRTLVGKTSTV</sequence>
<evidence type="ECO:0000313" key="1">
    <source>
        <dbReference type="EMBL" id="GIX68702.1"/>
    </source>
</evidence>
<organism evidence="1 2">
    <name type="scientific">Caerostris extrusa</name>
    <name type="common">Bark spider</name>
    <name type="synonym">Caerostris bankana</name>
    <dbReference type="NCBI Taxonomy" id="172846"/>
    <lineage>
        <taxon>Eukaryota</taxon>
        <taxon>Metazoa</taxon>
        <taxon>Ecdysozoa</taxon>
        <taxon>Arthropoda</taxon>
        <taxon>Chelicerata</taxon>
        <taxon>Arachnida</taxon>
        <taxon>Araneae</taxon>
        <taxon>Araneomorphae</taxon>
        <taxon>Entelegynae</taxon>
        <taxon>Araneoidea</taxon>
        <taxon>Araneidae</taxon>
        <taxon>Caerostris</taxon>
    </lineage>
</organism>
<proteinExistence type="predicted"/>
<gene>
    <name evidence="1" type="ORF">CEXT_580101</name>
</gene>
<name>A0AAV4M979_CAEEX</name>
<keyword evidence="2" id="KW-1185">Reference proteome</keyword>
<evidence type="ECO:0000313" key="2">
    <source>
        <dbReference type="Proteomes" id="UP001054945"/>
    </source>
</evidence>
<dbReference type="EMBL" id="BPLR01019515">
    <property type="protein sequence ID" value="GIX68702.1"/>
    <property type="molecule type" value="Genomic_DNA"/>
</dbReference>